<dbReference type="Proteomes" id="UP000630149">
    <property type="component" value="Unassembled WGS sequence"/>
</dbReference>
<accession>A0A917JWV0</accession>
<reference evidence="1" key="2">
    <citation type="submission" date="2020-09" db="EMBL/GenBank/DDBJ databases">
        <authorList>
            <person name="Sun Q."/>
            <person name="Ohkuma M."/>
        </authorList>
    </citation>
    <scope>NUCLEOTIDE SEQUENCE</scope>
    <source>
        <strain evidence="1">JCM 13919</strain>
    </source>
</reference>
<sequence length="350" mass="40071">MPSQEKEKANKDAGGESLSLLEQLPTELHHKVLAQYPEKDWYNLSQVSSTMFFACQYPLERKAAQTLLSHVIRGEEAEALKMIVANPRLLLIPSQATDYSGHSYIGITPFQAALIWHDVMLWKKIEPYFDELPNGQAEKVSQFKALFPEGLPKQEPYDFRSLIQVISRSSNADIMAALQKKNNNTPICQALKNFRTNFTDLTLKEQFFNPLHLIEALNVYNTQFDHWSWHQRDLFWRQAIGYIQRFTPASYAQAFCQGLYYIIEEKNPRRRSLTFQDDDATYFTPGDSVGLGFDFAASWLWGNVRSGGPGFLREALAGALLNYVEQIQQSYLDLSTTCEEMDNPSRTATI</sequence>
<comment type="caution">
    <text evidence="1">The sequence shown here is derived from an EMBL/GenBank/DDBJ whole genome shotgun (WGS) entry which is preliminary data.</text>
</comment>
<dbReference type="EMBL" id="BMOB01000006">
    <property type="protein sequence ID" value="GGI87946.1"/>
    <property type="molecule type" value="Genomic_DNA"/>
</dbReference>
<dbReference type="AlphaFoldDB" id="A0A917JWV0"/>
<dbReference type="RefSeq" id="WP_131776846.1">
    <property type="nucleotide sequence ID" value="NZ_BMOB01000006.1"/>
</dbReference>
<evidence type="ECO:0008006" key="3">
    <source>
        <dbReference type="Google" id="ProtNLM"/>
    </source>
</evidence>
<gene>
    <name evidence="1" type="ORF">GCM10007966_15860</name>
</gene>
<reference evidence="1" key="1">
    <citation type="journal article" date="2014" name="Int. J. Syst. Evol. Microbiol.">
        <title>Complete genome sequence of Corynebacterium casei LMG S-19264T (=DSM 44701T), isolated from a smear-ripened cheese.</title>
        <authorList>
            <consortium name="US DOE Joint Genome Institute (JGI-PGF)"/>
            <person name="Walter F."/>
            <person name="Albersmeier A."/>
            <person name="Kalinowski J."/>
            <person name="Ruckert C."/>
        </authorList>
    </citation>
    <scope>NUCLEOTIDE SEQUENCE</scope>
    <source>
        <strain evidence="1">JCM 13919</strain>
    </source>
</reference>
<protein>
    <recommendedName>
        <fullName evidence="3">F-box domain-containing protein</fullName>
    </recommendedName>
</protein>
<dbReference type="SUPFAM" id="SSF81383">
    <property type="entry name" value="F-box domain"/>
    <property type="match status" value="1"/>
</dbReference>
<dbReference type="InterPro" id="IPR036047">
    <property type="entry name" value="F-box-like_dom_sf"/>
</dbReference>
<dbReference type="OrthoDB" id="5636844at2"/>
<evidence type="ECO:0000313" key="1">
    <source>
        <dbReference type="EMBL" id="GGI87946.1"/>
    </source>
</evidence>
<keyword evidence="2" id="KW-1185">Reference proteome</keyword>
<organism evidence="1 2">
    <name type="scientific">Legionella impletisoli</name>
    <dbReference type="NCBI Taxonomy" id="343510"/>
    <lineage>
        <taxon>Bacteria</taxon>
        <taxon>Pseudomonadati</taxon>
        <taxon>Pseudomonadota</taxon>
        <taxon>Gammaproteobacteria</taxon>
        <taxon>Legionellales</taxon>
        <taxon>Legionellaceae</taxon>
        <taxon>Legionella</taxon>
    </lineage>
</organism>
<evidence type="ECO:0000313" key="2">
    <source>
        <dbReference type="Proteomes" id="UP000630149"/>
    </source>
</evidence>
<proteinExistence type="predicted"/>
<name>A0A917JWV0_9GAMM</name>